<keyword evidence="1" id="KW-0812">Transmembrane</keyword>
<reference evidence="2 3" key="1">
    <citation type="submission" date="2018-05" db="EMBL/GenBank/DDBJ databases">
        <title>Genomic Encyclopedia of Type Strains, Phase IV (KMG-IV): sequencing the most valuable type-strain genomes for metagenomic binning, comparative biology and taxonomic classification.</title>
        <authorList>
            <person name="Goeker M."/>
        </authorList>
    </citation>
    <scope>NUCLEOTIDE SEQUENCE [LARGE SCALE GENOMIC DNA]</scope>
    <source>
        <strain evidence="2 3">DSM 18773</strain>
    </source>
</reference>
<proteinExistence type="predicted"/>
<keyword evidence="1" id="KW-0472">Membrane</keyword>
<dbReference type="EMBL" id="QGGL01000008">
    <property type="protein sequence ID" value="PWK13058.1"/>
    <property type="molecule type" value="Genomic_DNA"/>
</dbReference>
<evidence type="ECO:0000256" key="1">
    <source>
        <dbReference type="SAM" id="Phobius"/>
    </source>
</evidence>
<dbReference type="AlphaFoldDB" id="A0A316D9N9"/>
<protein>
    <submittedName>
        <fullName evidence="2">Uncharacterized protein</fullName>
    </submittedName>
</protein>
<dbReference type="Proteomes" id="UP000245634">
    <property type="component" value="Unassembled WGS sequence"/>
</dbReference>
<comment type="caution">
    <text evidence="2">The sequence shown here is derived from an EMBL/GenBank/DDBJ whole genome shotgun (WGS) entry which is preliminary data.</text>
</comment>
<feature type="transmembrane region" description="Helical" evidence="1">
    <location>
        <begin position="34"/>
        <end position="51"/>
    </location>
</feature>
<organism evidence="2 3">
    <name type="scientific">Tumebacillus permanentifrigoris</name>
    <dbReference type="NCBI Taxonomy" id="378543"/>
    <lineage>
        <taxon>Bacteria</taxon>
        <taxon>Bacillati</taxon>
        <taxon>Bacillota</taxon>
        <taxon>Bacilli</taxon>
        <taxon>Bacillales</taxon>
        <taxon>Alicyclobacillaceae</taxon>
        <taxon>Tumebacillus</taxon>
    </lineage>
</organism>
<gene>
    <name evidence="2" type="ORF">C7459_10876</name>
</gene>
<name>A0A316D9N9_9BACL</name>
<keyword evidence="1" id="KW-1133">Transmembrane helix</keyword>
<feature type="transmembrane region" description="Helical" evidence="1">
    <location>
        <begin position="6"/>
        <end position="22"/>
    </location>
</feature>
<dbReference type="RefSeq" id="WP_170119409.1">
    <property type="nucleotide sequence ID" value="NZ_QGGL01000008.1"/>
</dbReference>
<keyword evidence="3" id="KW-1185">Reference proteome</keyword>
<accession>A0A316D9N9</accession>
<evidence type="ECO:0000313" key="3">
    <source>
        <dbReference type="Proteomes" id="UP000245634"/>
    </source>
</evidence>
<sequence length="52" mass="6216">MFVVPHIILKLCWLIIFARSGYKTYQLLQPRRKDWFDIIFYLAIAIVALGFI</sequence>
<evidence type="ECO:0000313" key="2">
    <source>
        <dbReference type="EMBL" id="PWK13058.1"/>
    </source>
</evidence>